<dbReference type="PANTHER" id="PTHR11435:SF1">
    <property type="entry name" value="NADH-UBIQUINONE OXIDOREDUCTASE CHAIN 6"/>
    <property type="match status" value="1"/>
</dbReference>
<evidence type="ECO:0000256" key="11">
    <source>
        <dbReference type="ARBA" id="ARBA00023027"/>
    </source>
</evidence>
<evidence type="ECO:0000256" key="14">
    <source>
        <dbReference type="ARBA" id="ARBA00049551"/>
    </source>
</evidence>
<evidence type="ECO:0000313" key="16">
    <source>
        <dbReference type="EMBL" id="BAO03254.1"/>
    </source>
</evidence>
<comment type="function">
    <text evidence="15">Core subunit of the mitochondrial membrane respiratory chain NADH dehydrogenase (Complex I) which catalyzes electron transfer from NADH through the respiratory chain, using ubiquinone as an electron acceptor. Essential for the catalytic activity and assembly of complex I.</text>
</comment>
<keyword evidence="10 15" id="KW-1133">Transmembrane helix</keyword>
<keyword evidence="7 15" id="KW-0812">Transmembrane</keyword>
<dbReference type="EC" id="7.1.1.2" evidence="3 15"/>
<organism evidence="16">
    <name type="scientific">Mesocentrotus nudus</name>
    <name type="common">Sea urchin</name>
    <name type="synonym">Strongylocentrotus nudus</name>
    <dbReference type="NCBI Taxonomy" id="7666"/>
    <lineage>
        <taxon>Eukaryota</taxon>
        <taxon>Metazoa</taxon>
        <taxon>Echinodermata</taxon>
        <taxon>Eleutherozoa</taxon>
        <taxon>Echinozoa</taxon>
        <taxon>Echinoidea</taxon>
        <taxon>Euechinoidea</taxon>
        <taxon>Echinacea</taxon>
        <taxon>Camarodonta</taxon>
        <taxon>Echinidea</taxon>
        <taxon>Strongylocentrotidae</taxon>
        <taxon>Mesocentrotus</taxon>
    </lineage>
</organism>
<dbReference type="Gene3D" id="1.20.120.1200">
    <property type="entry name" value="NADH-ubiquinone/plastoquinone oxidoreductase chain 6, subunit NuoJ"/>
    <property type="match status" value="1"/>
</dbReference>
<evidence type="ECO:0000256" key="2">
    <source>
        <dbReference type="ARBA" id="ARBA00005698"/>
    </source>
</evidence>
<evidence type="ECO:0000256" key="4">
    <source>
        <dbReference type="ARBA" id="ARBA00021095"/>
    </source>
</evidence>
<keyword evidence="9 15" id="KW-0249">Electron transport</keyword>
<evidence type="ECO:0000256" key="6">
    <source>
        <dbReference type="ARBA" id="ARBA00022660"/>
    </source>
</evidence>
<comment type="similarity">
    <text evidence="2 15">Belongs to the complex I subunit 6 family.</text>
</comment>
<keyword evidence="5 15" id="KW-0813">Transport</keyword>
<dbReference type="InterPro" id="IPR042106">
    <property type="entry name" value="Nuo/plastoQ_OxRdtase_6_NuoJ"/>
</dbReference>
<accession>U6C2A0</accession>
<feature type="transmembrane region" description="Helical" evidence="15">
    <location>
        <begin position="79"/>
        <end position="98"/>
    </location>
</feature>
<dbReference type="GO" id="GO:0008137">
    <property type="term" value="F:NADH dehydrogenase (ubiquinone) activity"/>
    <property type="evidence" value="ECO:0007669"/>
    <property type="project" value="UniProtKB-UniRule"/>
</dbReference>
<dbReference type="InterPro" id="IPR050269">
    <property type="entry name" value="ComplexI_Subunit6"/>
</dbReference>
<evidence type="ECO:0000256" key="15">
    <source>
        <dbReference type="RuleBase" id="RU004430"/>
    </source>
</evidence>
<evidence type="ECO:0000256" key="7">
    <source>
        <dbReference type="ARBA" id="ARBA00022692"/>
    </source>
</evidence>
<comment type="catalytic activity">
    <reaction evidence="14 15">
        <text>a ubiquinone + NADH + 5 H(+)(in) = a ubiquinol + NAD(+) + 4 H(+)(out)</text>
        <dbReference type="Rhea" id="RHEA:29091"/>
        <dbReference type="Rhea" id="RHEA-COMP:9565"/>
        <dbReference type="Rhea" id="RHEA-COMP:9566"/>
        <dbReference type="ChEBI" id="CHEBI:15378"/>
        <dbReference type="ChEBI" id="CHEBI:16389"/>
        <dbReference type="ChEBI" id="CHEBI:17976"/>
        <dbReference type="ChEBI" id="CHEBI:57540"/>
        <dbReference type="ChEBI" id="CHEBI:57945"/>
        <dbReference type="EC" id="7.1.1.2"/>
    </reaction>
</comment>
<evidence type="ECO:0000256" key="13">
    <source>
        <dbReference type="ARBA" id="ARBA00023136"/>
    </source>
</evidence>
<feature type="transmembrane region" description="Helical" evidence="15">
    <location>
        <begin position="7"/>
        <end position="33"/>
    </location>
</feature>
<gene>
    <name evidence="16" type="primary">ND6</name>
</gene>
<keyword evidence="6 15" id="KW-0679">Respiratory chain</keyword>
<keyword evidence="11 15" id="KW-0520">NAD</keyword>
<dbReference type="EMBL" id="AB863103">
    <property type="protein sequence ID" value="BAO03254.1"/>
    <property type="molecule type" value="Genomic_DNA"/>
</dbReference>
<feature type="transmembrane region" description="Helical" evidence="15">
    <location>
        <begin position="39"/>
        <end position="67"/>
    </location>
</feature>
<feature type="transmembrane region" description="Helical" evidence="15">
    <location>
        <begin position="125"/>
        <end position="150"/>
    </location>
</feature>
<comment type="subcellular location">
    <subcellularLocation>
        <location evidence="1 15">Mitochondrion membrane</location>
        <topology evidence="1 15">Multi-pass membrane protein</topology>
    </subcellularLocation>
</comment>
<evidence type="ECO:0000256" key="1">
    <source>
        <dbReference type="ARBA" id="ARBA00004225"/>
    </source>
</evidence>
<reference evidence="16" key="1">
    <citation type="submission" date="2013-10" db="EMBL/GenBank/DDBJ databases">
        <title>Strongylocentrotus nudus NADH:ubiquinone oxidoreductase 6 (ND6) gene, partial cds; mitochondrial gene for mitochondrial product.</title>
        <authorList>
            <person name="Nam W.S."/>
            <person name="Kanno M."/>
            <person name="Kijima A."/>
        </authorList>
    </citation>
    <scope>NUCLEOTIDE SEQUENCE</scope>
</reference>
<dbReference type="GO" id="GO:0031966">
    <property type="term" value="C:mitochondrial membrane"/>
    <property type="evidence" value="ECO:0007669"/>
    <property type="project" value="UniProtKB-SubCell"/>
</dbReference>
<dbReference type="AlphaFoldDB" id="U6C2A0"/>
<evidence type="ECO:0000256" key="5">
    <source>
        <dbReference type="ARBA" id="ARBA00022448"/>
    </source>
</evidence>
<keyword evidence="8 15" id="KW-1278">Translocase</keyword>
<feature type="non-terminal residue" evidence="16">
    <location>
        <position position="166"/>
    </location>
</feature>
<keyword evidence="13 15" id="KW-0472">Membrane</keyword>
<evidence type="ECO:0000256" key="9">
    <source>
        <dbReference type="ARBA" id="ARBA00022982"/>
    </source>
</evidence>
<keyword evidence="12 15" id="KW-0496">Mitochondrion</keyword>
<protein>
    <recommendedName>
        <fullName evidence="4 15">NADH-ubiquinone oxidoreductase chain 6</fullName>
        <ecNumber evidence="3 15">7.1.1.2</ecNumber>
    </recommendedName>
</protein>
<dbReference type="InterPro" id="IPR001457">
    <property type="entry name" value="NADH_UbQ/plastoQ_OxRdtase_su6"/>
</dbReference>
<keyword evidence="15 16" id="KW-0830">Ubiquinone</keyword>
<evidence type="ECO:0000256" key="10">
    <source>
        <dbReference type="ARBA" id="ARBA00022989"/>
    </source>
</evidence>
<dbReference type="PANTHER" id="PTHR11435">
    <property type="entry name" value="NADH UBIQUINONE OXIDOREDUCTASE SUBUNIT ND6"/>
    <property type="match status" value="1"/>
</dbReference>
<sequence>MVVYLTLIVMLFGSTLVFYSLSPYYSALGLVIVSVSGCLVLSFLGSSFIAIVLLLVYMGGMLVVFAYSSAISAERFPSVNNLGEVVGLSVLFSSWVFMSFDNFQDLSNTFHCFVSGESLIGSSTFYSSGGVLVILGVFVLLIALVGALIISRGIESTIIRAIWLWN</sequence>
<name>U6C2A0_MESNU</name>
<evidence type="ECO:0000256" key="3">
    <source>
        <dbReference type="ARBA" id="ARBA00012944"/>
    </source>
</evidence>
<dbReference type="Pfam" id="PF00499">
    <property type="entry name" value="Oxidored_q3"/>
    <property type="match status" value="1"/>
</dbReference>
<evidence type="ECO:0000256" key="12">
    <source>
        <dbReference type="ARBA" id="ARBA00023128"/>
    </source>
</evidence>
<evidence type="ECO:0000256" key="8">
    <source>
        <dbReference type="ARBA" id="ARBA00022967"/>
    </source>
</evidence>
<geneLocation type="mitochondrion" evidence="16"/>
<proteinExistence type="inferred from homology"/>